<accession>A0ABW3NXJ6</accession>
<evidence type="ECO:0000313" key="1">
    <source>
        <dbReference type="EMBL" id="MFD1103753.1"/>
    </source>
</evidence>
<dbReference type="RefSeq" id="WP_380908807.1">
    <property type="nucleotide sequence ID" value="NZ_JBHTLS010000009.1"/>
</dbReference>
<protein>
    <submittedName>
        <fullName evidence="1">Uncharacterized protein</fullName>
    </submittedName>
</protein>
<comment type="caution">
    <text evidence="1">The sequence shown here is derived from an EMBL/GenBank/DDBJ whole genome shotgun (WGS) entry which is preliminary data.</text>
</comment>
<evidence type="ECO:0000313" key="2">
    <source>
        <dbReference type="Proteomes" id="UP001597203"/>
    </source>
</evidence>
<gene>
    <name evidence="1" type="ORF">ACFQ24_02330</name>
</gene>
<organism evidence="1 2">
    <name type="scientific">Sphingobium olei</name>
    <dbReference type="NCBI Taxonomy" id="420955"/>
    <lineage>
        <taxon>Bacteria</taxon>
        <taxon>Pseudomonadati</taxon>
        <taxon>Pseudomonadota</taxon>
        <taxon>Alphaproteobacteria</taxon>
        <taxon>Sphingomonadales</taxon>
        <taxon>Sphingomonadaceae</taxon>
        <taxon>Sphingobium</taxon>
    </lineage>
</organism>
<sequence length="156" mass="18391">MEDPARLKKIWNQAEIPVFLRREDGRPRLRLPCNWNSYADMAKTRHWIRSGRHTIPEADYKRRYWEVPAAWFNDLLKQLLQKYGKLYVIQPFRVQEVCSEMCWNAKGHECQCSCMGENHGQGKSGEWLEISQTFATRWGEKEYACRLLALKLNGGA</sequence>
<name>A0ABW3NXJ6_9SPHN</name>
<keyword evidence="2" id="KW-1185">Reference proteome</keyword>
<reference evidence="2" key="1">
    <citation type="journal article" date="2019" name="Int. J. Syst. Evol. Microbiol.">
        <title>The Global Catalogue of Microorganisms (GCM) 10K type strain sequencing project: providing services to taxonomists for standard genome sequencing and annotation.</title>
        <authorList>
            <consortium name="The Broad Institute Genomics Platform"/>
            <consortium name="The Broad Institute Genome Sequencing Center for Infectious Disease"/>
            <person name="Wu L."/>
            <person name="Ma J."/>
        </authorList>
    </citation>
    <scope>NUCLEOTIDE SEQUENCE [LARGE SCALE GENOMIC DNA]</scope>
    <source>
        <strain evidence="2">CCUG 54329</strain>
    </source>
</reference>
<dbReference type="EMBL" id="JBHTLS010000009">
    <property type="protein sequence ID" value="MFD1103753.1"/>
    <property type="molecule type" value="Genomic_DNA"/>
</dbReference>
<proteinExistence type="predicted"/>
<dbReference type="Proteomes" id="UP001597203">
    <property type="component" value="Unassembled WGS sequence"/>
</dbReference>